<sequence length="107" mass="11959">MKLLVSGLASNFRPLINNVLNVRAVGVAIYQNMDDTNVITLNIDMTVRQAKLASLTVTSVEHDPLHGRTRAPKRFRDPKVDRIRGGVRTMGLARKCTTLRIAQQTDF</sequence>
<comment type="caution">
    <text evidence="1">The sequence shown here is derived from an EMBL/GenBank/DDBJ whole genome shotgun (WGS) entry which is preliminary data.</text>
</comment>
<name>A0A4C1TYF4_EUMVA</name>
<keyword evidence="2" id="KW-1185">Reference proteome</keyword>
<dbReference type="Proteomes" id="UP000299102">
    <property type="component" value="Unassembled WGS sequence"/>
</dbReference>
<dbReference type="EMBL" id="BGZK01000104">
    <property type="protein sequence ID" value="GBP19092.1"/>
    <property type="molecule type" value="Genomic_DNA"/>
</dbReference>
<protein>
    <submittedName>
        <fullName evidence="1">Uncharacterized protein</fullName>
    </submittedName>
</protein>
<organism evidence="1 2">
    <name type="scientific">Eumeta variegata</name>
    <name type="common">Bagworm moth</name>
    <name type="synonym">Eumeta japonica</name>
    <dbReference type="NCBI Taxonomy" id="151549"/>
    <lineage>
        <taxon>Eukaryota</taxon>
        <taxon>Metazoa</taxon>
        <taxon>Ecdysozoa</taxon>
        <taxon>Arthropoda</taxon>
        <taxon>Hexapoda</taxon>
        <taxon>Insecta</taxon>
        <taxon>Pterygota</taxon>
        <taxon>Neoptera</taxon>
        <taxon>Endopterygota</taxon>
        <taxon>Lepidoptera</taxon>
        <taxon>Glossata</taxon>
        <taxon>Ditrysia</taxon>
        <taxon>Tineoidea</taxon>
        <taxon>Psychidae</taxon>
        <taxon>Oiketicinae</taxon>
        <taxon>Eumeta</taxon>
    </lineage>
</organism>
<gene>
    <name evidence="1" type="ORF">EVAR_83405_1</name>
</gene>
<evidence type="ECO:0000313" key="2">
    <source>
        <dbReference type="Proteomes" id="UP000299102"/>
    </source>
</evidence>
<proteinExistence type="predicted"/>
<evidence type="ECO:0000313" key="1">
    <source>
        <dbReference type="EMBL" id="GBP19092.1"/>
    </source>
</evidence>
<dbReference type="AlphaFoldDB" id="A0A4C1TYF4"/>
<reference evidence="1 2" key="1">
    <citation type="journal article" date="2019" name="Commun. Biol.">
        <title>The bagworm genome reveals a unique fibroin gene that provides high tensile strength.</title>
        <authorList>
            <person name="Kono N."/>
            <person name="Nakamura H."/>
            <person name="Ohtoshi R."/>
            <person name="Tomita M."/>
            <person name="Numata K."/>
            <person name="Arakawa K."/>
        </authorList>
    </citation>
    <scope>NUCLEOTIDE SEQUENCE [LARGE SCALE GENOMIC DNA]</scope>
</reference>
<accession>A0A4C1TYF4</accession>